<name>K0ET25_NOCB7</name>
<dbReference type="STRING" id="1133849.O3I_025035"/>
<feature type="transmembrane region" description="Helical" evidence="2">
    <location>
        <begin position="33"/>
        <end position="54"/>
    </location>
</feature>
<keyword evidence="2" id="KW-1133">Transmembrane helix</keyword>
<keyword evidence="2" id="KW-0472">Membrane</keyword>
<evidence type="ECO:0000313" key="3">
    <source>
        <dbReference type="EMBL" id="AFU02958.1"/>
    </source>
</evidence>
<evidence type="ECO:0000313" key="4">
    <source>
        <dbReference type="Proteomes" id="UP000006304"/>
    </source>
</evidence>
<protein>
    <recommendedName>
        <fullName evidence="5">Transmembrane protein</fullName>
    </recommendedName>
</protein>
<proteinExistence type="predicted"/>
<accession>K0ET25</accession>
<dbReference type="KEGG" id="nbr:O3I_025035"/>
<sequence length="83" mass="9023">MSIDIEIFQQDGQYVQVSPPGTVAQMHGWPSPWLLVLTSIMVGVMTGILTAWMLSRAGWQLTRTSGTTTPIPRPHTGQGSADE</sequence>
<dbReference type="HOGENOM" id="CLU_2539166_0_0_11"/>
<keyword evidence="2" id="KW-0812">Transmembrane</keyword>
<dbReference type="AlphaFoldDB" id="K0ET25"/>
<dbReference type="EMBL" id="CP003876">
    <property type="protein sequence ID" value="AFU02958.1"/>
    <property type="molecule type" value="Genomic_DNA"/>
</dbReference>
<organism evidence="3 4">
    <name type="scientific">Nocardia brasiliensis (strain ATCC 700358 / HUJEG-1)</name>
    <dbReference type="NCBI Taxonomy" id="1133849"/>
    <lineage>
        <taxon>Bacteria</taxon>
        <taxon>Bacillati</taxon>
        <taxon>Actinomycetota</taxon>
        <taxon>Actinomycetes</taxon>
        <taxon>Mycobacteriales</taxon>
        <taxon>Nocardiaceae</taxon>
        <taxon>Nocardia</taxon>
    </lineage>
</organism>
<evidence type="ECO:0000256" key="1">
    <source>
        <dbReference type="SAM" id="MobiDB-lite"/>
    </source>
</evidence>
<evidence type="ECO:0000256" key="2">
    <source>
        <dbReference type="SAM" id="Phobius"/>
    </source>
</evidence>
<dbReference type="Proteomes" id="UP000006304">
    <property type="component" value="Chromosome"/>
</dbReference>
<reference evidence="3 4" key="1">
    <citation type="journal article" date="2012" name="J. Bacteriol.">
        <title>Complete genome sequence of Nocardia brasiliensis HUJEG-1.</title>
        <authorList>
            <person name="Vera-Cabrera L."/>
            <person name="Ortiz-Lopez R."/>
            <person name="Elizondo-Gonzalez R."/>
            <person name="Perez-Maya A.A."/>
            <person name="Ocampo-Candiani J."/>
        </authorList>
    </citation>
    <scope>NUCLEOTIDE SEQUENCE [LARGE SCALE GENOMIC DNA]</scope>
    <source>
        <strain evidence="4">ATCC 700358</strain>
    </source>
</reference>
<gene>
    <name evidence="3" type="ORF">O3I_025035</name>
</gene>
<feature type="region of interest" description="Disordered" evidence="1">
    <location>
        <begin position="63"/>
        <end position="83"/>
    </location>
</feature>
<keyword evidence="4" id="KW-1185">Reference proteome</keyword>
<evidence type="ECO:0008006" key="5">
    <source>
        <dbReference type="Google" id="ProtNLM"/>
    </source>
</evidence>